<evidence type="ECO:0000313" key="3">
    <source>
        <dbReference type="Proteomes" id="UP001302126"/>
    </source>
</evidence>
<dbReference type="AlphaFoldDB" id="A0AAN6WLW4"/>
<feature type="compositionally biased region" description="Polar residues" evidence="1">
    <location>
        <begin position="16"/>
        <end position="32"/>
    </location>
</feature>
<evidence type="ECO:0000256" key="1">
    <source>
        <dbReference type="SAM" id="MobiDB-lite"/>
    </source>
</evidence>
<dbReference type="Proteomes" id="UP001302126">
    <property type="component" value="Unassembled WGS sequence"/>
</dbReference>
<dbReference type="EMBL" id="MU864497">
    <property type="protein sequence ID" value="KAK4184259.1"/>
    <property type="molecule type" value="Genomic_DNA"/>
</dbReference>
<reference evidence="2" key="2">
    <citation type="submission" date="2023-05" db="EMBL/GenBank/DDBJ databases">
        <authorList>
            <consortium name="Lawrence Berkeley National Laboratory"/>
            <person name="Steindorff A."/>
            <person name="Hensen N."/>
            <person name="Bonometti L."/>
            <person name="Westerberg I."/>
            <person name="Brannstrom I.O."/>
            <person name="Guillou S."/>
            <person name="Cros-Aarteil S."/>
            <person name="Calhoun S."/>
            <person name="Haridas S."/>
            <person name="Kuo A."/>
            <person name="Mondo S."/>
            <person name="Pangilinan J."/>
            <person name="Riley R."/>
            <person name="Labutti K."/>
            <person name="Andreopoulos B."/>
            <person name="Lipzen A."/>
            <person name="Chen C."/>
            <person name="Yanf M."/>
            <person name="Daum C."/>
            <person name="Ng V."/>
            <person name="Clum A."/>
            <person name="Ohm R."/>
            <person name="Martin F."/>
            <person name="Silar P."/>
            <person name="Natvig D."/>
            <person name="Lalanne C."/>
            <person name="Gautier V."/>
            <person name="Ament-Velasquez S.L."/>
            <person name="Kruys A."/>
            <person name="Hutchinson M.I."/>
            <person name="Powell A.J."/>
            <person name="Barry K."/>
            <person name="Miller A.N."/>
            <person name="Grigoriev I.V."/>
            <person name="Debuchy R."/>
            <person name="Gladieux P."/>
            <person name="Thoren M.H."/>
            <person name="Johannesson H."/>
        </authorList>
    </citation>
    <scope>NUCLEOTIDE SEQUENCE</scope>
    <source>
        <strain evidence="2">PSN309</strain>
    </source>
</reference>
<gene>
    <name evidence="2" type="ORF">QBC35DRAFT_455455</name>
</gene>
<protein>
    <submittedName>
        <fullName evidence="2">Uncharacterized protein</fullName>
    </submittedName>
</protein>
<reference evidence="2" key="1">
    <citation type="journal article" date="2023" name="Mol. Phylogenet. Evol.">
        <title>Genome-scale phylogeny and comparative genomics of the fungal order Sordariales.</title>
        <authorList>
            <person name="Hensen N."/>
            <person name="Bonometti L."/>
            <person name="Westerberg I."/>
            <person name="Brannstrom I.O."/>
            <person name="Guillou S."/>
            <person name="Cros-Aarteil S."/>
            <person name="Calhoun S."/>
            <person name="Haridas S."/>
            <person name="Kuo A."/>
            <person name="Mondo S."/>
            <person name="Pangilinan J."/>
            <person name="Riley R."/>
            <person name="LaButti K."/>
            <person name="Andreopoulos B."/>
            <person name="Lipzen A."/>
            <person name="Chen C."/>
            <person name="Yan M."/>
            <person name="Daum C."/>
            <person name="Ng V."/>
            <person name="Clum A."/>
            <person name="Steindorff A."/>
            <person name="Ohm R.A."/>
            <person name="Martin F."/>
            <person name="Silar P."/>
            <person name="Natvig D.O."/>
            <person name="Lalanne C."/>
            <person name="Gautier V."/>
            <person name="Ament-Velasquez S.L."/>
            <person name="Kruys A."/>
            <person name="Hutchinson M.I."/>
            <person name="Powell A.J."/>
            <person name="Barry K."/>
            <person name="Miller A.N."/>
            <person name="Grigoriev I.V."/>
            <person name="Debuchy R."/>
            <person name="Gladieux P."/>
            <person name="Hiltunen Thoren M."/>
            <person name="Johannesson H."/>
        </authorList>
    </citation>
    <scope>NUCLEOTIDE SEQUENCE</scope>
    <source>
        <strain evidence="2">PSN309</strain>
    </source>
</reference>
<comment type="caution">
    <text evidence="2">The sequence shown here is derived from an EMBL/GenBank/DDBJ whole genome shotgun (WGS) entry which is preliminary data.</text>
</comment>
<proteinExistence type="predicted"/>
<name>A0AAN6WLW4_9PEZI</name>
<sequence length="185" mass="20262">MPSYPFTQHPPFLDGISSSKGPEQERTTSGSEIPQAPRQSKKSLDIGELDPETSRLLPIPQTSKRLQHHVRVQGKLVLVKSVSIADLKTAGQDEQPPSSAGYEAALGGSLVTRSTMGEKTRISLDDIRTSEKETHVRDRQLRGYGIGGAGNIRRPTDVIHANHTGNKKWNIREILGLPTEPKGTR</sequence>
<organism evidence="2 3">
    <name type="scientific">Podospora australis</name>
    <dbReference type="NCBI Taxonomy" id="1536484"/>
    <lineage>
        <taxon>Eukaryota</taxon>
        <taxon>Fungi</taxon>
        <taxon>Dikarya</taxon>
        <taxon>Ascomycota</taxon>
        <taxon>Pezizomycotina</taxon>
        <taxon>Sordariomycetes</taxon>
        <taxon>Sordariomycetidae</taxon>
        <taxon>Sordariales</taxon>
        <taxon>Podosporaceae</taxon>
        <taxon>Podospora</taxon>
    </lineage>
</organism>
<evidence type="ECO:0000313" key="2">
    <source>
        <dbReference type="EMBL" id="KAK4184259.1"/>
    </source>
</evidence>
<keyword evidence="3" id="KW-1185">Reference proteome</keyword>
<feature type="region of interest" description="Disordered" evidence="1">
    <location>
        <begin position="1"/>
        <end position="57"/>
    </location>
</feature>
<accession>A0AAN6WLW4</accession>